<feature type="non-terminal residue" evidence="2">
    <location>
        <position position="118"/>
    </location>
</feature>
<dbReference type="AlphaFoldDB" id="A0A0F9CMA3"/>
<sequence>MKVKRTSWHYKASTLFCDFEEGHTNLCWYFWRLVFTVVFILAILSLACLALYVYFTSLQFVSNTILAVAIILAIILPPLAIYFLREILGKAPELPKNILFDYVKAKKRKVCPLIEYID</sequence>
<keyword evidence="1" id="KW-0472">Membrane</keyword>
<protein>
    <submittedName>
        <fullName evidence="2">Uncharacterized protein</fullName>
    </submittedName>
</protein>
<gene>
    <name evidence="2" type="ORF">LCGC14_2307150</name>
</gene>
<proteinExistence type="predicted"/>
<feature type="transmembrane region" description="Helical" evidence="1">
    <location>
        <begin position="29"/>
        <end position="54"/>
    </location>
</feature>
<dbReference type="EMBL" id="LAZR01032664">
    <property type="protein sequence ID" value="KKL50269.1"/>
    <property type="molecule type" value="Genomic_DNA"/>
</dbReference>
<accession>A0A0F9CMA3</accession>
<evidence type="ECO:0000256" key="1">
    <source>
        <dbReference type="SAM" id="Phobius"/>
    </source>
</evidence>
<comment type="caution">
    <text evidence="2">The sequence shown here is derived from an EMBL/GenBank/DDBJ whole genome shotgun (WGS) entry which is preliminary data.</text>
</comment>
<keyword evidence="1" id="KW-1133">Transmembrane helix</keyword>
<keyword evidence="1" id="KW-0812">Transmembrane</keyword>
<organism evidence="2">
    <name type="scientific">marine sediment metagenome</name>
    <dbReference type="NCBI Taxonomy" id="412755"/>
    <lineage>
        <taxon>unclassified sequences</taxon>
        <taxon>metagenomes</taxon>
        <taxon>ecological metagenomes</taxon>
    </lineage>
</organism>
<evidence type="ECO:0000313" key="2">
    <source>
        <dbReference type="EMBL" id="KKL50269.1"/>
    </source>
</evidence>
<name>A0A0F9CMA3_9ZZZZ</name>
<feature type="transmembrane region" description="Helical" evidence="1">
    <location>
        <begin position="60"/>
        <end position="84"/>
    </location>
</feature>
<reference evidence="2" key="1">
    <citation type="journal article" date="2015" name="Nature">
        <title>Complex archaea that bridge the gap between prokaryotes and eukaryotes.</title>
        <authorList>
            <person name="Spang A."/>
            <person name="Saw J.H."/>
            <person name="Jorgensen S.L."/>
            <person name="Zaremba-Niedzwiedzka K."/>
            <person name="Martijn J."/>
            <person name="Lind A.E."/>
            <person name="van Eijk R."/>
            <person name="Schleper C."/>
            <person name="Guy L."/>
            <person name="Ettema T.J."/>
        </authorList>
    </citation>
    <scope>NUCLEOTIDE SEQUENCE</scope>
</reference>